<dbReference type="GO" id="GO:0003989">
    <property type="term" value="F:acetyl-CoA carboxylase activity"/>
    <property type="evidence" value="ECO:0007669"/>
    <property type="project" value="InterPro"/>
</dbReference>
<dbReference type="Pfam" id="PF01039">
    <property type="entry name" value="Carboxyl_trans"/>
    <property type="match status" value="1"/>
</dbReference>
<comment type="pathway">
    <text evidence="13">Lipid metabolism; malonyl-CoA biosynthesis; malonyl-CoA from acetyl-CoA: step 1/1.</text>
</comment>
<evidence type="ECO:0000256" key="2">
    <source>
        <dbReference type="ARBA" id="ARBA00022516"/>
    </source>
</evidence>
<dbReference type="InterPro" id="IPR011762">
    <property type="entry name" value="COA_CT_N"/>
</dbReference>
<dbReference type="PANTHER" id="PTHR42995">
    <property type="entry name" value="ACETYL-COENZYME A CARBOXYLASE CARBOXYL TRANSFERASE SUBUNIT BETA, CHLOROPLASTIC"/>
    <property type="match status" value="1"/>
</dbReference>
<evidence type="ECO:0000256" key="10">
    <source>
        <dbReference type="ARBA" id="ARBA00023098"/>
    </source>
</evidence>
<keyword evidence="3 13" id="KW-0808">Transferase</keyword>
<evidence type="ECO:0000256" key="3">
    <source>
        <dbReference type="ARBA" id="ARBA00022679"/>
    </source>
</evidence>
<comment type="subunit">
    <text evidence="13">Acetyl-CoA carboxylase is a heterohexamer composed of biotin carboxyl carrier protein (AccB), biotin carboxylase (AccC) and two subunits each of ACCase subunit alpha (AccA) and ACCase subunit beta (AccD).</text>
</comment>
<dbReference type="NCBIfam" id="TIGR00515">
    <property type="entry name" value="accD"/>
    <property type="match status" value="1"/>
</dbReference>
<feature type="zinc finger region" description="C4-type" evidence="13">
    <location>
        <begin position="29"/>
        <end position="51"/>
    </location>
</feature>
<name>A0A7J4ZRG7_9BACT</name>
<accession>A0A7J4ZRG7</accession>
<keyword evidence="7 13" id="KW-0276">Fatty acid metabolism</keyword>
<evidence type="ECO:0000256" key="11">
    <source>
        <dbReference type="ARBA" id="ARBA00023160"/>
    </source>
</evidence>
<evidence type="ECO:0000313" key="15">
    <source>
        <dbReference type="EMBL" id="KAB0665761.1"/>
    </source>
</evidence>
<feature type="binding site" evidence="13">
    <location>
        <position position="48"/>
    </location>
    <ligand>
        <name>Zn(2+)</name>
        <dbReference type="ChEBI" id="CHEBI:29105"/>
    </ligand>
</feature>
<comment type="cofactor">
    <cofactor evidence="13">
        <name>Zn(2+)</name>
        <dbReference type="ChEBI" id="CHEBI:29105"/>
    </cofactor>
    <text evidence="13">Binds 1 zinc ion per subunit.</text>
</comment>
<evidence type="ECO:0000256" key="1">
    <source>
        <dbReference type="ARBA" id="ARBA00004496"/>
    </source>
</evidence>
<proteinExistence type="inferred from homology"/>
<sequence length="284" mass="31136">MSWFNRDKAGIEKHTERKVKVPEGMWVKCQGCSETILGKEIENNLNVCPKCGHHYRIPARKRLEILLDNGTWQEYDADMKSVDFLDFKDAKSYQERIDAALAKGGSKDAVICVEGAIEGIGVQVACFDFAFMGGSMGSVVGEKITRSIERGLKQRQPVLIISASGGARMQESILSLMQMAKTSAALAKLKQAGIPFISILTDPTTGGVTASFAMLGDLNIAEPKALIGFAGPRVIEQTIRQKLPEGFQRAEYLLDHGMVDAIIPRMEMRPKLASILKMLHHSAA</sequence>
<dbReference type="PANTHER" id="PTHR42995:SF5">
    <property type="entry name" value="ACETYL-COENZYME A CARBOXYLASE CARBOXYL TRANSFERASE SUBUNIT BETA, CHLOROPLASTIC"/>
    <property type="match status" value="1"/>
</dbReference>
<evidence type="ECO:0000256" key="6">
    <source>
        <dbReference type="ARBA" id="ARBA00022771"/>
    </source>
</evidence>
<evidence type="ECO:0000256" key="8">
    <source>
        <dbReference type="ARBA" id="ARBA00022833"/>
    </source>
</evidence>
<dbReference type="InterPro" id="IPR034733">
    <property type="entry name" value="AcCoA_carboxyl_beta"/>
</dbReference>
<comment type="function">
    <text evidence="12 13">Component of the acetyl coenzyme A carboxylase (ACC) complex. Biotin carboxylase (BC) catalyzes the carboxylation of biotin on its carrier protein (BCCP) and then the CO(2) group is transferred by the transcarboxylase to acetyl-CoA to form malonyl-CoA.</text>
</comment>
<dbReference type="GO" id="GO:2001295">
    <property type="term" value="P:malonyl-CoA biosynthetic process"/>
    <property type="evidence" value="ECO:0007669"/>
    <property type="project" value="UniProtKB-UniRule"/>
</dbReference>
<evidence type="ECO:0000256" key="9">
    <source>
        <dbReference type="ARBA" id="ARBA00022840"/>
    </source>
</evidence>
<keyword evidence="2 13" id="KW-0444">Lipid biosynthesis</keyword>
<evidence type="ECO:0000256" key="7">
    <source>
        <dbReference type="ARBA" id="ARBA00022832"/>
    </source>
</evidence>
<dbReference type="HAMAP" id="MF_01395">
    <property type="entry name" value="AcetylCoA_CT_beta"/>
    <property type="match status" value="1"/>
</dbReference>
<dbReference type="Gene3D" id="3.90.226.10">
    <property type="entry name" value="2-enoyl-CoA Hydratase, Chain A, domain 1"/>
    <property type="match status" value="1"/>
</dbReference>
<keyword evidence="4 13" id="KW-0479">Metal-binding</keyword>
<dbReference type="InterPro" id="IPR029045">
    <property type="entry name" value="ClpP/crotonase-like_dom_sf"/>
</dbReference>
<dbReference type="UniPathway" id="UPA00655">
    <property type="reaction ID" value="UER00711"/>
</dbReference>
<keyword evidence="5 13" id="KW-0547">Nucleotide-binding</keyword>
<dbReference type="InterPro" id="IPR041010">
    <property type="entry name" value="Znf-ACC"/>
</dbReference>
<dbReference type="GO" id="GO:0005524">
    <property type="term" value="F:ATP binding"/>
    <property type="evidence" value="ECO:0007669"/>
    <property type="project" value="UniProtKB-KW"/>
</dbReference>
<keyword evidence="15" id="KW-0436">Ligase</keyword>
<dbReference type="RefSeq" id="WP_151128195.1">
    <property type="nucleotide sequence ID" value="NZ_VZQZ01000004.1"/>
</dbReference>
<organism evidence="15 16">
    <name type="scientific">Oryzomonas japonica</name>
    <dbReference type="NCBI Taxonomy" id="2603858"/>
    <lineage>
        <taxon>Bacteria</taxon>
        <taxon>Pseudomonadati</taxon>
        <taxon>Thermodesulfobacteriota</taxon>
        <taxon>Desulfuromonadia</taxon>
        <taxon>Geobacterales</taxon>
        <taxon>Geobacteraceae</taxon>
        <taxon>Oryzomonas</taxon>
    </lineage>
</organism>
<dbReference type="GO" id="GO:0016743">
    <property type="term" value="F:carboxyl- or carbamoyltransferase activity"/>
    <property type="evidence" value="ECO:0007669"/>
    <property type="project" value="UniProtKB-UniRule"/>
</dbReference>
<feature type="binding site" evidence="13">
    <location>
        <position position="51"/>
    </location>
    <ligand>
        <name>Zn(2+)</name>
        <dbReference type="ChEBI" id="CHEBI:29105"/>
    </ligand>
</feature>
<keyword evidence="13" id="KW-0963">Cytoplasm</keyword>
<evidence type="ECO:0000313" key="16">
    <source>
        <dbReference type="Proteomes" id="UP000420562"/>
    </source>
</evidence>
<dbReference type="Pfam" id="PF17848">
    <property type="entry name" value="Zn_ribbon_ACC"/>
    <property type="match status" value="1"/>
</dbReference>
<comment type="catalytic activity">
    <reaction evidence="13">
        <text>N(6)-carboxybiotinyl-L-lysyl-[protein] + acetyl-CoA = N(6)-biotinyl-L-lysyl-[protein] + malonyl-CoA</text>
        <dbReference type="Rhea" id="RHEA:54728"/>
        <dbReference type="Rhea" id="RHEA-COMP:10505"/>
        <dbReference type="Rhea" id="RHEA-COMP:10506"/>
        <dbReference type="ChEBI" id="CHEBI:57288"/>
        <dbReference type="ChEBI" id="CHEBI:57384"/>
        <dbReference type="ChEBI" id="CHEBI:83144"/>
        <dbReference type="ChEBI" id="CHEBI:83145"/>
        <dbReference type="EC" id="2.1.3.15"/>
    </reaction>
</comment>
<keyword evidence="8 13" id="KW-0862">Zinc</keyword>
<dbReference type="SUPFAM" id="SSF52096">
    <property type="entry name" value="ClpP/crotonase"/>
    <property type="match status" value="1"/>
</dbReference>
<evidence type="ECO:0000256" key="4">
    <source>
        <dbReference type="ARBA" id="ARBA00022723"/>
    </source>
</evidence>
<comment type="caution">
    <text evidence="15">The sequence shown here is derived from an EMBL/GenBank/DDBJ whole genome shotgun (WGS) entry which is preliminary data.</text>
</comment>
<comment type="subcellular location">
    <subcellularLocation>
        <location evidence="1 13">Cytoplasm</location>
    </subcellularLocation>
</comment>
<dbReference type="GO" id="GO:0006633">
    <property type="term" value="P:fatty acid biosynthetic process"/>
    <property type="evidence" value="ECO:0007669"/>
    <property type="project" value="UniProtKB-KW"/>
</dbReference>
<dbReference type="GO" id="GO:0009329">
    <property type="term" value="C:acetate CoA-transferase complex"/>
    <property type="evidence" value="ECO:0007669"/>
    <property type="project" value="TreeGrafter"/>
</dbReference>
<protein>
    <recommendedName>
        <fullName evidence="13">Acetyl-coenzyme A carboxylase carboxyl transferase subunit beta</fullName>
        <shortName evidence="13">ACCase subunit beta</shortName>
        <shortName evidence="13">Acetyl-CoA carboxylase carboxyltransferase subunit beta</shortName>
        <ecNumber evidence="13">2.1.3.15</ecNumber>
    </recommendedName>
</protein>
<dbReference type="PRINTS" id="PR01070">
    <property type="entry name" value="ACCCTRFRASEB"/>
</dbReference>
<dbReference type="InterPro" id="IPR000438">
    <property type="entry name" value="Acetyl_CoA_COase_Trfase_b_su"/>
</dbReference>
<evidence type="ECO:0000256" key="5">
    <source>
        <dbReference type="ARBA" id="ARBA00022741"/>
    </source>
</evidence>
<feature type="binding site" evidence="13">
    <location>
        <position position="32"/>
    </location>
    <ligand>
        <name>Zn(2+)</name>
        <dbReference type="ChEBI" id="CHEBI:29105"/>
    </ligand>
</feature>
<keyword evidence="9 13" id="KW-0067">ATP-binding</keyword>
<dbReference type="EC" id="2.1.3.15" evidence="13"/>
<feature type="domain" description="CoA carboxyltransferase N-terminal" evidence="14">
    <location>
        <begin position="25"/>
        <end position="284"/>
    </location>
</feature>
<reference evidence="15 16" key="1">
    <citation type="submission" date="2019-09" db="EMBL/GenBank/DDBJ databases">
        <title>Geobacter sp. Red96, a novel strain isolated from paddy soil.</title>
        <authorList>
            <person name="Xu Z."/>
            <person name="Masuda Y."/>
            <person name="Itoh H."/>
            <person name="Senoo K."/>
        </authorList>
    </citation>
    <scope>NUCLEOTIDE SEQUENCE [LARGE SCALE GENOMIC DNA]</scope>
    <source>
        <strain evidence="15 16">Red96</strain>
    </source>
</reference>
<keyword evidence="11 13" id="KW-0275">Fatty acid biosynthesis</keyword>
<evidence type="ECO:0000256" key="12">
    <source>
        <dbReference type="ARBA" id="ARBA00025280"/>
    </source>
</evidence>
<evidence type="ECO:0000259" key="14">
    <source>
        <dbReference type="PROSITE" id="PS50980"/>
    </source>
</evidence>
<gene>
    <name evidence="13" type="primary">accD</name>
    <name evidence="15" type="ORF">F6V25_08585</name>
</gene>
<keyword evidence="10 13" id="KW-0443">Lipid metabolism</keyword>
<keyword evidence="6 13" id="KW-0863">Zinc-finger</keyword>
<comment type="similarity">
    <text evidence="13">Belongs to the AccD/PCCB family.</text>
</comment>
<dbReference type="PROSITE" id="PS50980">
    <property type="entry name" value="COA_CT_NTER"/>
    <property type="match status" value="1"/>
</dbReference>
<dbReference type="Proteomes" id="UP000420562">
    <property type="component" value="Unassembled WGS sequence"/>
</dbReference>
<evidence type="ECO:0000256" key="13">
    <source>
        <dbReference type="HAMAP-Rule" id="MF_01395"/>
    </source>
</evidence>
<dbReference type="EMBL" id="VZQZ01000004">
    <property type="protein sequence ID" value="KAB0665761.1"/>
    <property type="molecule type" value="Genomic_DNA"/>
</dbReference>
<dbReference type="AlphaFoldDB" id="A0A7J4ZRG7"/>
<feature type="binding site" evidence="13">
    <location>
        <position position="29"/>
    </location>
    <ligand>
        <name>Zn(2+)</name>
        <dbReference type="ChEBI" id="CHEBI:29105"/>
    </ligand>
</feature>
<dbReference type="GO" id="GO:0008270">
    <property type="term" value="F:zinc ion binding"/>
    <property type="evidence" value="ECO:0007669"/>
    <property type="project" value="UniProtKB-UniRule"/>
</dbReference>
<keyword evidence="16" id="KW-1185">Reference proteome</keyword>